<dbReference type="EMBL" id="QGTW01000003">
    <property type="protein sequence ID" value="PWW30219.1"/>
    <property type="molecule type" value="Genomic_DNA"/>
</dbReference>
<evidence type="ECO:0000256" key="2">
    <source>
        <dbReference type="ARBA" id="ARBA00023002"/>
    </source>
</evidence>
<evidence type="ECO:0000313" key="7">
    <source>
        <dbReference type="EMBL" id="PWW30219.1"/>
    </source>
</evidence>
<dbReference type="AlphaFoldDB" id="A0A2V3A3C5"/>
<name>A0A2V3A3C5_9BACI</name>
<evidence type="ECO:0000256" key="4">
    <source>
        <dbReference type="ARBA" id="ARBA00048782"/>
    </source>
</evidence>
<accession>A0A2V3A3C5</accession>
<dbReference type="PANTHER" id="PTHR43774:SF1">
    <property type="entry name" value="PEPTIDE METHIONINE SULFOXIDE REDUCTASE MSRA 2"/>
    <property type="match status" value="1"/>
</dbReference>
<dbReference type="Gene3D" id="3.30.1060.10">
    <property type="entry name" value="Peptide methionine sulphoxide reductase MsrA"/>
    <property type="match status" value="1"/>
</dbReference>
<evidence type="ECO:0000256" key="5">
    <source>
        <dbReference type="HAMAP-Rule" id="MF_01401"/>
    </source>
</evidence>
<dbReference type="InterPro" id="IPR036509">
    <property type="entry name" value="Met_Sox_Rdtase_MsrA_sf"/>
</dbReference>
<comment type="catalytic activity">
    <reaction evidence="4 5">
        <text>[thioredoxin]-disulfide + L-methionine + H2O = L-methionine (S)-S-oxide + [thioredoxin]-dithiol</text>
        <dbReference type="Rhea" id="RHEA:19993"/>
        <dbReference type="Rhea" id="RHEA-COMP:10698"/>
        <dbReference type="Rhea" id="RHEA-COMP:10700"/>
        <dbReference type="ChEBI" id="CHEBI:15377"/>
        <dbReference type="ChEBI" id="CHEBI:29950"/>
        <dbReference type="ChEBI" id="CHEBI:50058"/>
        <dbReference type="ChEBI" id="CHEBI:57844"/>
        <dbReference type="ChEBI" id="CHEBI:58772"/>
        <dbReference type="EC" id="1.8.4.11"/>
    </reaction>
</comment>
<dbReference type="RefSeq" id="WP_110064100.1">
    <property type="nucleotide sequence ID" value="NZ_QGTW01000003.1"/>
</dbReference>
<dbReference type="NCBIfam" id="TIGR00401">
    <property type="entry name" value="msrA"/>
    <property type="match status" value="1"/>
</dbReference>
<evidence type="ECO:0000256" key="3">
    <source>
        <dbReference type="ARBA" id="ARBA00047806"/>
    </source>
</evidence>
<sequence>MGDKQYEAATFAGGCFWCMVKPFDEQPGIKEVISGYTGGTVKNPTYQEVCSETTGHYEAVQIVFDPQVFPYEKLLELYWQQIDPTDEGGQFYDRGQSYQTAIFYHNENQKQLAEESKQKLQENGPFTKPIVTKILPASDFYPAEDYHQHYYKKNPGRYEAYQTGSGRKAFIKAHWGESK</sequence>
<dbReference type="Proteomes" id="UP000247150">
    <property type="component" value="Unassembled WGS sequence"/>
</dbReference>
<dbReference type="PANTHER" id="PTHR43774">
    <property type="entry name" value="PEPTIDE METHIONINE SULFOXIDE REDUCTASE"/>
    <property type="match status" value="1"/>
</dbReference>
<organism evidence="7 8">
    <name type="scientific">Cytobacillus oceanisediminis</name>
    <dbReference type="NCBI Taxonomy" id="665099"/>
    <lineage>
        <taxon>Bacteria</taxon>
        <taxon>Bacillati</taxon>
        <taxon>Bacillota</taxon>
        <taxon>Bacilli</taxon>
        <taxon>Bacillales</taxon>
        <taxon>Bacillaceae</taxon>
        <taxon>Cytobacillus</taxon>
    </lineage>
</organism>
<comment type="function">
    <text evidence="5">Has an important function as a repair enzyme for proteins that have been inactivated by oxidation. Catalyzes the reversible oxidation-reduction of methionine sulfoxide in proteins to methionine.</text>
</comment>
<dbReference type="FunFam" id="3.30.1060.10:FF:000003">
    <property type="entry name" value="Peptide methionine sulfoxide reductase MsrA"/>
    <property type="match status" value="1"/>
</dbReference>
<evidence type="ECO:0000256" key="1">
    <source>
        <dbReference type="ARBA" id="ARBA00005591"/>
    </source>
</evidence>
<evidence type="ECO:0000313" key="8">
    <source>
        <dbReference type="Proteomes" id="UP000247150"/>
    </source>
</evidence>
<comment type="catalytic activity">
    <reaction evidence="3 5">
        <text>L-methionyl-[protein] + [thioredoxin]-disulfide + H2O = L-methionyl-(S)-S-oxide-[protein] + [thioredoxin]-dithiol</text>
        <dbReference type="Rhea" id="RHEA:14217"/>
        <dbReference type="Rhea" id="RHEA-COMP:10698"/>
        <dbReference type="Rhea" id="RHEA-COMP:10700"/>
        <dbReference type="Rhea" id="RHEA-COMP:12313"/>
        <dbReference type="Rhea" id="RHEA-COMP:12315"/>
        <dbReference type="ChEBI" id="CHEBI:15377"/>
        <dbReference type="ChEBI" id="CHEBI:16044"/>
        <dbReference type="ChEBI" id="CHEBI:29950"/>
        <dbReference type="ChEBI" id="CHEBI:44120"/>
        <dbReference type="ChEBI" id="CHEBI:50058"/>
        <dbReference type="EC" id="1.8.4.11"/>
    </reaction>
</comment>
<feature type="active site" evidence="5">
    <location>
        <position position="15"/>
    </location>
</feature>
<evidence type="ECO:0000259" key="6">
    <source>
        <dbReference type="Pfam" id="PF01625"/>
    </source>
</evidence>
<comment type="similarity">
    <text evidence="1 5">Belongs to the MsrA Met sulfoxide reductase family.</text>
</comment>
<dbReference type="EC" id="1.8.4.11" evidence="5"/>
<dbReference type="SUPFAM" id="SSF55068">
    <property type="entry name" value="Peptide methionine sulfoxide reductase"/>
    <property type="match status" value="1"/>
</dbReference>
<dbReference type="GO" id="GO:0008113">
    <property type="term" value="F:peptide-methionine (S)-S-oxide reductase activity"/>
    <property type="evidence" value="ECO:0007669"/>
    <property type="project" value="UniProtKB-UniRule"/>
</dbReference>
<dbReference type="GO" id="GO:0033744">
    <property type="term" value="F:L-methionine:thioredoxin-disulfide S-oxidoreductase activity"/>
    <property type="evidence" value="ECO:0007669"/>
    <property type="project" value="RHEA"/>
</dbReference>
<keyword evidence="2 5" id="KW-0560">Oxidoreductase</keyword>
<proteinExistence type="inferred from homology"/>
<dbReference type="OrthoDB" id="4174719at2"/>
<gene>
    <name evidence="5" type="primary">msrA</name>
    <name evidence="7" type="ORF">DFO73_103101</name>
</gene>
<comment type="caution">
    <text evidence="7">The sequence shown here is derived from an EMBL/GenBank/DDBJ whole genome shotgun (WGS) entry which is preliminary data.</text>
</comment>
<dbReference type="InterPro" id="IPR002569">
    <property type="entry name" value="Met_Sox_Rdtase_MsrA_dom"/>
</dbReference>
<protein>
    <recommendedName>
        <fullName evidence="5">Peptide methionine sulfoxide reductase MsrA</fullName>
        <shortName evidence="5">Protein-methionine-S-oxide reductase</shortName>
        <ecNumber evidence="5">1.8.4.11</ecNumber>
    </recommendedName>
    <alternativeName>
        <fullName evidence="5">Peptide-methionine (S)-S-oxide reductase</fullName>
        <shortName evidence="5">Peptide Met(O) reductase</shortName>
    </alternativeName>
</protein>
<feature type="domain" description="Peptide methionine sulphoxide reductase MsrA" evidence="6">
    <location>
        <begin position="9"/>
        <end position="159"/>
    </location>
</feature>
<dbReference type="Pfam" id="PF01625">
    <property type="entry name" value="PMSR"/>
    <property type="match status" value="1"/>
</dbReference>
<dbReference type="HAMAP" id="MF_01401">
    <property type="entry name" value="MsrA"/>
    <property type="match status" value="1"/>
</dbReference>
<reference evidence="7 8" key="1">
    <citation type="submission" date="2018-05" db="EMBL/GenBank/DDBJ databases">
        <title>Freshwater and sediment microbial communities from various areas in North America, analyzing microbe dynamics in response to fracking.</title>
        <authorList>
            <person name="Lamendella R."/>
        </authorList>
    </citation>
    <scope>NUCLEOTIDE SEQUENCE [LARGE SCALE GENOMIC DNA]</scope>
    <source>
        <strain evidence="7 8">15_TX</strain>
    </source>
</reference>